<dbReference type="GO" id="GO:0008270">
    <property type="term" value="F:zinc ion binding"/>
    <property type="evidence" value="ECO:0007669"/>
    <property type="project" value="InterPro"/>
</dbReference>
<dbReference type="KEGG" id="gms:SOIL9_01380"/>
<sequence length="280" mass="31384">MKAIDRVLRALSERGEVKQCGREWKCVCPAHEDSNPSLDVCVGDDGRVLLVCRSAGCPADRIVSALGLTMSDLFDRGSEPKARKQIVCTSDYRDENGVMLFQAVRFEPKEFRQRRSDGNGGWVWKLEGVRRAAPVAPVPSRAVPVHRGRPVPELWGNRVRGDSDRGSDRDPRSQWHPGRRARYRGAGARVMNRTALKRLEQLAARLTCSACKRSFAPVPNPRPRQYQFTREAARELAALVLPARVTCVGCDRVRFDINLMPNESKHRALALFRAARGTES</sequence>
<dbReference type="SUPFAM" id="SSF57783">
    <property type="entry name" value="Zinc beta-ribbon"/>
    <property type="match status" value="1"/>
</dbReference>
<reference evidence="2 3" key="1">
    <citation type="submission" date="2019-05" db="EMBL/GenBank/DDBJ databases">
        <authorList>
            <consortium name="Science for Life Laboratories"/>
        </authorList>
    </citation>
    <scope>NUCLEOTIDE SEQUENCE [LARGE SCALE GENOMIC DNA]</scope>
    <source>
        <strain evidence="2">Soil9</strain>
    </source>
</reference>
<feature type="region of interest" description="Disordered" evidence="1">
    <location>
        <begin position="154"/>
        <end position="178"/>
    </location>
</feature>
<gene>
    <name evidence="2" type="ORF">SOIL9_01380</name>
</gene>
<proteinExistence type="predicted"/>
<organism evidence="2 3">
    <name type="scientific">Gemmata massiliana</name>
    <dbReference type="NCBI Taxonomy" id="1210884"/>
    <lineage>
        <taxon>Bacteria</taxon>
        <taxon>Pseudomonadati</taxon>
        <taxon>Planctomycetota</taxon>
        <taxon>Planctomycetia</taxon>
        <taxon>Gemmatales</taxon>
        <taxon>Gemmataceae</taxon>
        <taxon>Gemmata</taxon>
    </lineage>
</organism>
<dbReference type="AlphaFoldDB" id="A0A6P2DD75"/>
<evidence type="ECO:0000256" key="1">
    <source>
        <dbReference type="SAM" id="MobiDB-lite"/>
    </source>
</evidence>
<dbReference type="GO" id="GO:0006260">
    <property type="term" value="P:DNA replication"/>
    <property type="evidence" value="ECO:0007669"/>
    <property type="project" value="InterPro"/>
</dbReference>
<dbReference type="InterPro" id="IPR036977">
    <property type="entry name" value="DNA_primase_Znf_CHC2"/>
</dbReference>
<name>A0A6P2DD75_9BACT</name>
<accession>A0A6P2DD75</accession>
<dbReference type="Gene3D" id="3.90.580.10">
    <property type="entry name" value="Zinc finger, CHC2-type domain"/>
    <property type="match status" value="1"/>
</dbReference>
<dbReference type="GO" id="GO:0003677">
    <property type="term" value="F:DNA binding"/>
    <property type="evidence" value="ECO:0007669"/>
    <property type="project" value="InterPro"/>
</dbReference>
<evidence type="ECO:0000313" key="2">
    <source>
        <dbReference type="EMBL" id="VTR98846.1"/>
    </source>
</evidence>
<feature type="compositionally biased region" description="Basic and acidic residues" evidence="1">
    <location>
        <begin position="159"/>
        <end position="173"/>
    </location>
</feature>
<dbReference type="RefSeq" id="WP_162671716.1">
    <property type="nucleotide sequence ID" value="NZ_LR593886.1"/>
</dbReference>
<evidence type="ECO:0000313" key="3">
    <source>
        <dbReference type="Proteomes" id="UP000464178"/>
    </source>
</evidence>
<protein>
    <submittedName>
        <fullName evidence="2">Dna primase domain protein: Phage/plasmid primase, P4 family</fullName>
    </submittedName>
</protein>
<dbReference type="Proteomes" id="UP000464178">
    <property type="component" value="Chromosome"/>
</dbReference>
<keyword evidence="3" id="KW-1185">Reference proteome</keyword>
<dbReference type="EMBL" id="LR593886">
    <property type="protein sequence ID" value="VTR98846.1"/>
    <property type="molecule type" value="Genomic_DNA"/>
</dbReference>